<evidence type="ECO:0000256" key="1">
    <source>
        <dbReference type="SAM" id="MobiDB-lite"/>
    </source>
</evidence>
<comment type="caution">
    <text evidence="2">The sequence shown here is derived from an EMBL/GenBank/DDBJ whole genome shotgun (WGS) entry which is preliminary data.</text>
</comment>
<proteinExistence type="predicted"/>
<dbReference type="EMBL" id="CAUOFW020003880">
    <property type="protein sequence ID" value="CAK9162505.1"/>
    <property type="molecule type" value="Genomic_DNA"/>
</dbReference>
<gene>
    <name evidence="2" type="ORF">ILEXP_LOCUS31376</name>
</gene>
<protein>
    <submittedName>
        <fullName evidence="2">Uncharacterized protein</fullName>
    </submittedName>
</protein>
<evidence type="ECO:0000313" key="2">
    <source>
        <dbReference type="EMBL" id="CAK9162505.1"/>
    </source>
</evidence>
<dbReference type="Proteomes" id="UP001642360">
    <property type="component" value="Unassembled WGS sequence"/>
</dbReference>
<reference evidence="2 3" key="1">
    <citation type="submission" date="2024-02" db="EMBL/GenBank/DDBJ databases">
        <authorList>
            <person name="Vignale AGUSTIN F."/>
            <person name="Sosa J E."/>
            <person name="Modenutti C."/>
        </authorList>
    </citation>
    <scope>NUCLEOTIDE SEQUENCE [LARGE SCALE GENOMIC DNA]</scope>
</reference>
<keyword evidence="3" id="KW-1185">Reference proteome</keyword>
<feature type="compositionally biased region" description="Acidic residues" evidence="1">
    <location>
        <begin position="41"/>
        <end position="59"/>
    </location>
</feature>
<feature type="region of interest" description="Disordered" evidence="1">
    <location>
        <begin position="39"/>
        <end position="82"/>
    </location>
</feature>
<feature type="compositionally biased region" description="Low complexity" evidence="1">
    <location>
        <begin position="63"/>
        <end position="82"/>
    </location>
</feature>
<accession>A0ABC8T006</accession>
<evidence type="ECO:0000313" key="3">
    <source>
        <dbReference type="Proteomes" id="UP001642360"/>
    </source>
</evidence>
<name>A0ABC8T006_9AQUA</name>
<dbReference type="AlphaFoldDB" id="A0ABC8T006"/>
<organism evidence="2 3">
    <name type="scientific">Ilex paraguariensis</name>
    <name type="common">yerba mate</name>
    <dbReference type="NCBI Taxonomy" id="185542"/>
    <lineage>
        <taxon>Eukaryota</taxon>
        <taxon>Viridiplantae</taxon>
        <taxon>Streptophyta</taxon>
        <taxon>Embryophyta</taxon>
        <taxon>Tracheophyta</taxon>
        <taxon>Spermatophyta</taxon>
        <taxon>Magnoliopsida</taxon>
        <taxon>eudicotyledons</taxon>
        <taxon>Gunneridae</taxon>
        <taxon>Pentapetalae</taxon>
        <taxon>asterids</taxon>
        <taxon>campanulids</taxon>
        <taxon>Aquifoliales</taxon>
        <taxon>Aquifoliaceae</taxon>
        <taxon>Ilex</taxon>
    </lineage>
</organism>
<sequence>MMKFLAPSLDLLSQSVRHVPMKVVVISMMVIMTLKMKPDYEDNENEDGDGDQISDENDGDNQVVPLSSTPLAPPLVSSSSSI</sequence>